<dbReference type="PANTHER" id="PTHR43540:SF14">
    <property type="entry name" value="ISOCHORISMATASE"/>
    <property type="match status" value="1"/>
</dbReference>
<dbReference type="SUPFAM" id="SSF52499">
    <property type="entry name" value="Isochorismatase-like hydrolases"/>
    <property type="match status" value="1"/>
</dbReference>
<dbReference type="PANTHER" id="PTHR43540">
    <property type="entry name" value="PEROXYUREIDOACRYLATE/UREIDOACRYLATE AMIDOHYDROLASE-RELATED"/>
    <property type="match status" value="1"/>
</dbReference>
<dbReference type="InterPro" id="IPR036380">
    <property type="entry name" value="Isochorismatase-like_sf"/>
</dbReference>
<sequence length="176" mass="19399">MKKTVLLVIDTQQALLDMGAYRGAEMLGAIGRMLLAARTHGREVIYVRHNEADSPFAPNSHGWQIAAAVAPQVGEKVVDKWYNSAFRGTDLLDYLRGNGVERLVVVGMMTEYCVEATVRAASDLGFEVILPEGANSTLDNGRWSAKELYEHHNFDIMRGRFAAMPSVDETVALLSD</sequence>
<dbReference type="CDD" id="cd01014">
    <property type="entry name" value="nicotinamidase_related"/>
    <property type="match status" value="1"/>
</dbReference>
<gene>
    <name evidence="3" type="ORF">HMPREF1177_01030</name>
</gene>
<dbReference type="GO" id="GO:0016787">
    <property type="term" value="F:hydrolase activity"/>
    <property type="evidence" value="ECO:0007669"/>
    <property type="project" value="UniProtKB-KW"/>
</dbReference>
<feature type="domain" description="Isochorismatase-like" evidence="2">
    <location>
        <begin position="4"/>
        <end position="142"/>
    </location>
</feature>
<dbReference type="AlphaFoldDB" id="V7IG22"/>
<comment type="caution">
    <text evidence="3">The sequence shown here is derived from an EMBL/GenBank/DDBJ whole genome shotgun (WGS) entry which is preliminary data.</text>
</comment>
<dbReference type="PATRIC" id="fig|1073362.3.peg.1169"/>
<accession>V7IG22</accession>
<dbReference type="InterPro" id="IPR000868">
    <property type="entry name" value="Isochorismatase-like_dom"/>
</dbReference>
<dbReference type="RefSeq" id="WP_023887092.1">
    <property type="nucleotide sequence ID" value="NZ_KI635562.1"/>
</dbReference>
<keyword evidence="4" id="KW-1185">Reference proteome</keyword>
<protein>
    <recommendedName>
        <fullName evidence="2">Isochorismatase-like domain-containing protein</fullName>
    </recommendedName>
</protein>
<dbReference type="Gene3D" id="3.40.50.850">
    <property type="entry name" value="Isochorismatase-like"/>
    <property type="match status" value="1"/>
</dbReference>
<proteinExistence type="predicted"/>
<evidence type="ECO:0000259" key="2">
    <source>
        <dbReference type="Pfam" id="PF00857"/>
    </source>
</evidence>
<organism evidence="3 4">
    <name type="scientific">Eikenella corrodens CC92I</name>
    <dbReference type="NCBI Taxonomy" id="1073362"/>
    <lineage>
        <taxon>Bacteria</taxon>
        <taxon>Pseudomonadati</taxon>
        <taxon>Pseudomonadota</taxon>
        <taxon>Betaproteobacteria</taxon>
        <taxon>Neisseriales</taxon>
        <taxon>Neisseriaceae</taxon>
        <taxon>Eikenella</taxon>
    </lineage>
</organism>
<evidence type="ECO:0000313" key="3">
    <source>
        <dbReference type="EMBL" id="ETA83832.1"/>
    </source>
</evidence>
<reference evidence="3 4" key="1">
    <citation type="submission" date="2013-11" db="EMBL/GenBank/DDBJ databases">
        <title>The Genome Sequence of Eikenella corrodens CC92I.</title>
        <authorList>
            <consortium name="The Broad Institute Genomics Platform"/>
            <person name="Earl A."/>
            <person name="Allen-Vercoe E."/>
            <person name="Daigneault M."/>
            <person name="Young S.K."/>
            <person name="Zeng Q."/>
            <person name="Gargeya S."/>
            <person name="Fitzgerald M."/>
            <person name="Abouelleil A."/>
            <person name="Alvarado L."/>
            <person name="Chapman S.B."/>
            <person name="Gainer-Dewar J."/>
            <person name="Goldberg J."/>
            <person name="Griggs A."/>
            <person name="Gujja S."/>
            <person name="Hansen M."/>
            <person name="Howarth C."/>
            <person name="Imamovic A."/>
            <person name="Ireland A."/>
            <person name="Larimer J."/>
            <person name="McCowan C."/>
            <person name="Murphy C."/>
            <person name="Pearson M."/>
            <person name="Poon T.W."/>
            <person name="Priest M."/>
            <person name="Roberts A."/>
            <person name="Saif S."/>
            <person name="Shea T."/>
            <person name="Sykes S."/>
            <person name="Wortman J."/>
            <person name="Nusbaum C."/>
            <person name="Birren B."/>
        </authorList>
    </citation>
    <scope>NUCLEOTIDE SEQUENCE [LARGE SCALE GENOMIC DNA]</scope>
    <source>
        <strain evidence="3 4">CC92I</strain>
    </source>
</reference>
<dbReference type="Pfam" id="PF00857">
    <property type="entry name" value="Isochorismatase"/>
    <property type="match status" value="1"/>
</dbReference>
<evidence type="ECO:0000256" key="1">
    <source>
        <dbReference type="ARBA" id="ARBA00022801"/>
    </source>
</evidence>
<evidence type="ECO:0000313" key="4">
    <source>
        <dbReference type="Proteomes" id="UP000018554"/>
    </source>
</evidence>
<name>V7IG22_EIKCO</name>
<keyword evidence="1" id="KW-0378">Hydrolase</keyword>
<dbReference type="EMBL" id="AZGQ01000004">
    <property type="protein sequence ID" value="ETA83832.1"/>
    <property type="molecule type" value="Genomic_DNA"/>
</dbReference>
<dbReference type="InterPro" id="IPR050272">
    <property type="entry name" value="Isochorismatase-like_hydrls"/>
</dbReference>
<dbReference type="HOGENOM" id="CLU_068979_5_5_4"/>
<dbReference type="Proteomes" id="UP000018554">
    <property type="component" value="Unassembled WGS sequence"/>
</dbReference>